<organism evidence="2 3">
    <name type="scientific">Dreissena polymorpha</name>
    <name type="common">Zebra mussel</name>
    <name type="synonym">Mytilus polymorpha</name>
    <dbReference type="NCBI Taxonomy" id="45954"/>
    <lineage>
        <taxon>Eukaryota</taxon>
        <taxon>Metazoa</taxon>
        <taxon>Spiralia</taxon>
        <taxon>Lophotrochozoa</taxon>
        <taxon>Mollusca</taxon>
        <taxon>Bivalvia</taxon>
        <taxon>Autobranchia</taxon>
        <taxon>Heteroconchia</taxon>
        <taxon>Euheterodonta</taxon>
        <taxon>Imparidentia</taxon>
        <taxon>Neoheterodontei</taxon>
        <taxon>Myida</taxon>
        <taxon>Dreissenoidea</taxon>
        <taxon>Dreissenidae</taxon>
        <taxon>Dreissena</taxon>
    </lineage>
</organism>
<keyword evidence="3" id="KW-1185">Reference proteome</keyword>
<evidence type="ECO:0000313" key="3">
    <source>
        <dbReference type="Proteomes" id="UP000828390"/>
    </source>
</evidence>
<sequence>MPSSTGLQVLHPQRVDISRDASESCGKRRKEGKCQQQQNKSSKSESTRRVHRSKYKRQAKY</sequence>
<name>A0A9D4BG24_DREPO</name>
<reference evidence="2" key="1">
    <citation type="journal article" date="2019" name="bioRxiv">
        <title>The Genome of the Zebra Mussel, Dreissena polymorpha: A Resource for Invasive Species Research.</title>
        <authorList>
            <person name="McCartney M.A."/>
            <person name="Auch B."/>
            <person name="Kono T."/>
            <person name="Mallez S."/>
            <person name="Zhang Y."/>
            <person name="Obille A."/>
            <person name="Becker A."/>
            <person name="Abrahante J.E."/>
            <person name="Garbe J."/>
            <person name="Badalamenti J.P."/>
            <person name="Herman A."/>
            <person name="Mangelson H."/>
            <person name="Liachko I."/>
            <person name="Sullivan S."/>
            <person name="Sone E.D."/>
            <person name="Koren S."/>
            <person name="Silverstein K.A.T."/>
            <person name="Beckman K.B."/>
            <person name="Gohl D.M."/>
        </authorList>
    </citation>
    <scope>NUCLEOTIDE SEQUENCE</scope>
    <source>
        <strain evidence="2">Duluth1</strain>
        <tissue evidence="2">Whole animal</tissue>
    </source>
</reference>
<accession>A0A9D4BG24</accession>
<reference evidence="2" key="2">
    <citation type="submission" date="2020-11" db="EMBL/GenBank/DDBJ databases">
        <authorList>
            <person name="McCartney M.A."/>
            <person name="Auch B."/>
            <person name="Kono T."/>
            <person name="Mallez S."/>
            <person name="Becker A."/>
            <person name="Gohl D.M."/>
            <person name="Silverstein K.A.T."/>
            <person name="Koren S."/>
            <person name="Bechman K.B."/>
            <person name="Herman A."/>
            <person name="Abrahante J.E."/>
            <person name="Garbe J."/>
        </authorList>
    </citation>
    <scope>NUCLEOTIDE SEQUENCE</scope>
    <source>
        <strain evidence="2">Duluth1</strain>
        <tissue evidence="2">Whole animal</tissue>
    </source>
</reference>
<feature type="region of interest" description="Disordered" evidence="1">
    <location>
        <begin position="1"/>
        <end position="61"/>
    </location>
</feature>
<comment type="caution">
    <text evidence="2">The sequence shown here is derived from an EMBL/GenBank/DDBJ whole genome shotgun (WGS) entry which is preliminary data.</text>
</comment>
<proteinExistence type="predicted"/>
<dbReference type="AlphaFoldDB" id="A0A9D4BG24"/>
<dbReference type="EMBL" id="JAIWYP010000016">
    <property type="protein sequence ID" value="KAH3694150.1"/>
    <property type="molecule type" value="Genomic_DNA"/>
</dbReference>
<feature type="compositionally biased region" description="Basic residues" evidence="1">
    <location>
        <begin position="49"/>
        <end position="61"/>
    </location>
</feature>
<gene>
    <name evidence="2" type="ORF">DPMN_081589</name>
</gene>
<dbReference type="Proteomes" id="UP000828390">
    <property type="component" value="Unassembled WGS sequence"/>
</dbReference>
<protein>
    <submittedName>
        <fullName evidence="2">Uncharacterized protein</fullName>
    </submittedName>
</protein>
<feature type="compositionally biased region" description="Basic and acidic residues" evidence="1">
    <location>
        <begin position="13"/>
        <end position="26"/>
    </location>
</feature>
<evidence type="ECO:0000256" key="1">
    <source>
        <dbReference type="SAM" id="MobiDB-lite"/>
    </source>
</evidence>
<evidence type="ECO:0000313" key="2">
    <source>
        <dbReference type="EMBL" id="KAH3694150.1"/>
    </source>
</evidence>